<dbReference type="PANTHER" id="PTHR34554">
    <property type="entry name" value="RGS1-HXK1-INTERACTING PROTEIN 1"/>
    <property type="match status" value="1"/>
</dbReference>
<name>A0A8T0IP88_CERPU</name>
<dbReference type="AlphaFoldDB" id="A0A8T0IP88"/>
<accession>A0A8T0IP88</accession>
<reference evidence="2" key="1">
    <citation type="submission" date="2020-06" db="EMBL/GenBank/DDBJ databases">
        <title>WGS assembly of Ceratodon purpureus strain R40.</title>
        <authorList>
            <person name="Carey S.B."/>
            <person name="Jenkins J."/>
            <person name="Shu S."/>
            <person name="Lovell J.T."/>
            <person name="Sreedasyam A."/>
            <person name="Maumus F."/>
            <person name="Tiley G.P."/>
            <person name="Fernandez-Pozo N."/>
            <person name="Barry K."/>
            <person name="Chen C."/>
            <person name="Wang M."/>
            <person name="Lipzen A."/>
            <person name="Daum C."/>
            <person name="Saski C.A."/>
            <person name="Payton A.C."/>
            <person name="Mcbreen J.C."/>
            <person name="Conrad R.E."/>
            <person name="Kollar L.M."/>
            <person name="Olsson S."/>
            <person name="Huttunen S."/>
            <person name="Landis J.B."/>
            <person name="Wickett N.J."/>
            <person name="Johnson M.G."/>
            <person name="Rensing S.A."/>
            <person name="Grimwood J."/>
            <person name="Schmutz J."/>
            <person name="Mcdaniel S.F."/>
        </authorList>
    </citation>
    <scope>NUCLEOTIDE SEQUENCE</scope>
    <source>
        <strain evidence="2">R40</strain>
    </source>
</reference>
<dbReference type="PANTHER" id="PTHR34554:SF2">
    <property type="entry name" value="RGS1-HXK1-INTERACTING PROTEIN 1"/>
    <property type="match status" value="1"/>
</dbReference>
<evidence type="ECO:0000313" key="2">
    <source>
        <dbReference type="EMBL" id="KAG0584656.1"/>
    </source>
</evidence>
<protein>
    <submittedName>
        <fullName evidence="2">Uncharacterized protein</fullName>
    </submittedName>
</protein>
<feature type="coiled-coil region" evidence="1">
    <location>
        <begin position="128"/>
        <end position="162"/>
    </location>
</feature>
<dbReference type="OrthoDB" id="1914410at2759"/>
<proteinExistence type="predicted"/>
<comment type="caution">
    <text evidence="2">The sequence shown here is derived from an EMBL/GenBank/DDBJ whole genome shotgun (WGS) entry which is preliminary data.</text>
</comment>
<sequence length="242" mass="27065">MGLPGDASNSGDDSWSFYTAQAQSMGKKALSSTDDAIKTARVQINQLHDASSQHFATAQKYADRAKQEYFHYEGLFFKKLKEGVHVAAQNPNITYGVLGVTAILALRTPRRLLYRHTIGRFQSEQAMLTRAETKVKEMRQTVDILRNETKKLEERARLAEEEMLRGKTKLKNSGSQLSSLSRSAYKTESSARAVLMDNLRDLPGREALRLRAEVAAMTSEAKQQRHALDKRVSNIAGYGISV</sequence>
<evidence type="ECO:0000313" key="3">
    <source>
        <dbReference type="Proteomes" id="UP000822688"/>
    </source>
</evidence>
<evidence type="ECO:0000256" key="1">
    <source>
        <dbReference type="SAM" id="Coils"/>
    </source>
</evidence>
<dbReference type="InterPro" id="IPR053284">
    <property type="entry name" value="RGS1-HXK1_interactor"/>
</dbReference>
<gene>
    <name evidence="2" type="ORF">KC19_3G225900</name>
</gene>
<dbReference type="EMBL" id="CM026423">
    <property type="protein sequence ID" value="KAG0584656.1"/>
    <property type="molecule type" value="Genomic_DNA"/>
</dbReference>
<keyword evidence="3" id="KW-1185">Reference proteome</keyword>
<dbReference type="Proteomes" id="UP000822688">
    <property type="component" value="Chromosome 3"/>
</dbReference>
<keyword evidence="1" id="KW-0175">Coiled coil</keyword>
<organism evidence="2 3">
    <name type="scientific">Ceratodon purpureus</name>
    <name type="common">Fire moss</name>
    <name type="synonym">Dicranum purpureum</name>
    <dbReference type="NCBI Taxonomy" id="3225"/>
    <lineage>
        <taxon>Eukaryota</taxon>
        <taxon>Viridiplantae</taxon>
        <taxon>Streptophyta</taxon>
        <taxon>Embryophyta</taxon>
        <taxon>Bryophyta</taxon>
        <taxon>Bryophytina</taxon>
        <taxon>Bryopsida</taxon>
        <taxon>Dicranidae</taxon>
        <taxon>Pseudoditrichales</taxon>
        <taxon>Ditrichaceae</taxon>
        <taxon>Ceratodon</taxon>
    </lineage>
</organism>